<dbReference type="OrthoDB" id="3788478at2759"/>
<feature type="compositionally biased region" description="Polar residues" evidence="1">
    <location>
        <begin position="48"/>
        <end position="61"/>
    </location>
</feature>
<evidence type="ECO:0000259" key="2">
    <source>
        <dbReference type="Pfam" id="PF13013"/>
    </source>
</evidence>
<reference evidence="3" key="1">
    <citation type="journal article" date="2020" name="Stud. Mycol.">
        <title>101 Dothideomycetes genomes: a test case for predicting lifestyles and emergence of pathogens.</title>
        <authorList>
            <person name="Haridas S."/>
            <person name="Albert R."/>
            <person name="Binder M."/>
            <person name="Bloem J."/>
            <person name="Labutti K."/>
            <person name="Salamov A."/>
            <person name="Andreopoulos B."/>
            <person name="Baker S."/>
            <person name="Barry K."/>
            <person name="Bills G."/>
            <person name="Bluhm B."/>
            <person name="Cannon C."/>
            <person name="Castanera R."/>
            <person name="Culley D."/>
            <person name="Daum C."/>
            <person name="Ezra D."/>
            <person name="Gonzalez J."/>
            <person name="Henrissat B."/>
            <person name="Kuo A."/>
            <person name="Liang C."/>
            <person name="Lipzen A."/>
            <person name="Lutzoni F."/>
            <person name="Magnuson J."/>
            <person name="Mondo S."/>
            <person name="Nolan M."/>
            <person name="Ohm R."/>
            <person name="Pangilinan J."/>
            <person name="Park H.-J."/>
            <person name="Ramirez L."/>
            <person name="Alfaro M."/>
            <person name="Sun H."/>
            <person name="Tritt A."/>
            <person name="Yoshinaga Y."/>
            <person name="Zwiers L.-H."/>
            <person name="Turgeon B."/>
            <person name="Goodwin S."/>
            <person name="Spatafora J."/>
            <person name="Crous P."/>
            <person name="Grigoriev I."/>
        </authorList>
    </citation>
    <scope>NUCLEOTIDE SEQUENCE</scope>
    <source>
        <strain evidence="3">HMLAC05119</strain>
    </source>
</reference>
<name>A0A6A5QV23_AMPQU</name>
<feature type="region of interest" description="Disordered" evidence="1">
    <location>
        <begin position="14"/>
        <end position="74"/>
    </location>
</feature>
<dbReference type="EMBL" id="ML979133">
    <property type="protein sequence ID" value="KAF1919323.1"/>
    <property type="molecule type" value="Genomic_DNA"/>
</dbReference>
<dbReference type="AlphaFoldDB" id="A0A6A5QV23"/>
<accession>A0A6A5QV23</accession>
<feature type="domain" description="F-box" evidence="2">
    <location>
        <begin position="291"/>
        <end position="354"/>
    </location>
</feature>
<evidence type="ECO:0000256" key="1">
    <source>
        <dbReference type="SAM" id="MobiDB-lite"/>
    </source>
</evidence>
<dbReference type="Pfam" id="PF13013">
    <property type="entry name" value="F-box-like_2"/>
    <property type="match status" value="1"/>
</dbReference>
<dbReference type="Proteomes" id="UP000800096">
    <property type="component" value="Unassembled WGS sequence"/>
</dbReference>
<gene>
    <name evidence="3" type="ORF">BDU57DRAFT_546007</name>
</gene>
<proteinExistence type="predicted"/>
<feature type="region of interest" description="Disordered" evidence="1">
    <location>
        <begin position="272"/>
        <end position="293"/>
    </location>
</feature>
<feature type="compositionally biased region" description="Basic and acidic residues" evidence="1">
    <location>
        <begin position="20"/>
        <end position="37"/>
    </location>
</feature>
<organism evidence="3 4">
    <name type="scientific">Ampelomyces quisqualis</name>
    <name type="common">Powdery mildew agent</name>
    <dbReference type="NCBI Taxonomy" id="50730"/>
    <lineage>
        <taxon>Eukaryota</taxon>
        <taxon>Fungi</taxon>
        <taxon>Dikarya</taxon>
        <taxon>Ascomycota</taxon>
        <taxon>Pezizomycotina</taxon>
        <taxon>Dothideomycetes</taxon>
        <taxon>Pleosporomycetidae</taxon>
        <taxon>Pleosporales</taxon>
        <taxon>Pleosporineae</taxon>
        <taxon>Phaeosphaeriaceae</taxon>
        <taxon>Ampelomyces</taxon>
    </lineage>
</organism>
<feature type="region of interest" description="Disordered" evidence="1">
    <location>
        <begin position="102"/>
        <end position="127"/>
    </location>
</feature>
<feature type="compositionally biased region" description="Basic and acidic residues" evidence="1">
    <location>
        <begin position="102"/>
        <end position="117"/>
    </location>
</feature>
<evidence type="ECO:0000313" key="4">
    <source>
        <dbReference type="Proteomes" id="UP000800096"/>
    </source>
</evidence>
<protein>
    <recommendedName>
        <fullName evidence="2">F-box domain-containing protein</fullName>
    </recommendedName>
</protein>
<evidence type="ECO:0000313" key="3">
    <source>
        <dbReference type="EMBL" id="KAF1919323.1"/>
    </source>
</evidence>
<sequence>MAFVGAISGLFSCGRARRPPTRDGDLDEAKAGEDVTRLADTPDPEPNLPNSRSGATSSSDSVKILADGPPTLPQISEEWHSCIGPLEPRLSIAPSDTRTTLRIEKAPRDTPPEDHTEPTTARHVKPNTAKGTQIAHRFLVSDTSDAAPKLSLDHVETFVVDVDAAPMAPCGLKAQQTEEIKPAADDAMATGAGEEAADPFQATDPEPVAHEPVVIHVEAVPTSKDGEAVPTCKDGEAVPTCKDGEAVPTMKPAEVVAEVVAEAVVESRVEAPAEEPLEVEAPEKQPSRPAPTLIGLPTEIRNLIYEHMTEDTPIRICRHDDPALSEQPTRRTSTRHFYSLTQVCRQIRAEFLPIYEQRTKYIIDLWAQRSNLIEINALKGEVAMDIDAACFDMQPIDLLPLIRSLARTGRTNCRFASTEGVVFRSIESTVEQLNKLLPSSSNKNWIDAVHGPMKRIDLHLFPHDDIRQYYRFRGAEPMVRIVYPSAATEGWMKQSHKCGAEYNAYLDKTGLNVLDMHVVVGHASQRTTNEGRLPLDWRLSYIGSRLSMDQAVRISGTWSR</sequence>
<keyword evidence="4" id="KW-1185">Reference proteome</keyword>
<dbReference type="InterPro" id="IPR001810">
    <property type="entry name" value="F-box_dom"/>
</dbReference>